<evidence type="ECO:0000256" key="4">
    <source>
        <dbReference type="HAMAP-Rule" id="MF_00909"/>
    </source>
</evidence>
<keyword evidence="4 6" id="KW-0132">Cell division</keyword>
<proteinExistence type="inferred from homology"/>
<feature type="binding site" evidence="4">
    <location>
        <begin position="20"/>
        <end position="24"/>
    </location>
    <ligand>
        <name>GTP</name>
        <dbReference type="ChEBI" id="CHEBI:37565"/>
    </ligand>
</feature>
<keyword evidence="2 4" id="KW-0547">Nucleotide-binding</keyword>
<dbReference type="GO" id="GO:0000917">
    <property type="term" value="P:division septum assembly"/>
    <property type="evidence" value="ECO:0007669"/>
    <property type="project" value="UniProtKB-KW"/>
</dbReference>
<dbReference type="SUPFAM" id="SSF55307">
    <property type="entry name" value="Tubulin C-terminal domain-like"/>
    <property type="match status" value="1"/>
</dbReference>
<sequence>MFEFVDVKQGACIKVIGVGGAGGNAINNMIEHGIEGVEFIAANTDQQALRTNKAPNKIQLGTTLTKGLGAGGVPEQGKKAAIEDLEAIEAQLKGADLVFIAAGMGGGTGTGAAPVIASVAKELGALTVAVVSKPFSWEGKKRNGNAEQGLEFLKNHVDTYIVVPNDRITAECKDNTLFEDAFRMADDILRQGVQGISDSINGNGYINVDFADIRSIMESKGMALMGIGEASGENRDIEAAERALKSPLLADVSIHGAEGLLVNIACGKDLKMHEVQNIATKIHDSAGDNANIYEGVVIDPNFNGSIRVTVVATGLGKREKKQAKSPELESFLNKQPKNVSTFKEKVAKITERDHSLKTVSDAKEEEFDIPAYLRYQQD</sequence>
<evidence type="ECO:0000256" key="2">
    <source>
        <dbReference type="ARBA" id="ARBA00022741"/>
    </source>
</evidence>
<feature type="binding site" evidence="4">
    <location>
        <position position="138"/>
    </location>
    <ligand>
        <name>GTP</name>
        <dbReference type="ChEBI" id="CHEBI:37565"/>
    </ligand>
</feature>
<dbReference type="InterPro" id="IPR018316">
    <property type="entry name" value="Tubulin/FtsZ_2-layer-sand-dom"/>
</dbReference>
<evidence type="ECO:0000259" key="7">
    <source>
        <dbReference type="SMART" id="SM00864"/>
    </source>
</evidence>
<feature type="domain" description="Tubulin/FtsZ GTPase" evidence="7">
    <location>
        <begin position="12"/>
        <end position="204"/>
    </location>
</feature>
<dbReference type="InterPro" id="IPR000158">
    <property type="entry name" value="Cell_div_FtsZ"/>
</dbReference>
<dbReference type="GO" id="GO:0005737">
    <property type="term" value="C:cytoplasm"/>
    <property type="evidence" value="ECO:0007669"/>
    <property type="project" value="UniProtKB-SubCell"/>
</dbReference>
<evidence type="ECO:0000256" key="5">
    <source>
        <dbReference type="NCBIfam" id="TIGR00065"/>
    </source>
</evidence>
<dbReference type="SMART" id="SM00864">
    <property type="entry name" value="Tubulin"/>
    <property type="match status" value="1"/>
</dbReference>
<dbReference type="AlphaFoldDB" id="A0A3R5UZ95"/>
<dbReference type="Pfam" id="PF12327">
    <property type="entry name" value="FtsZ_C"/>
    <property type="match status" value="1"/>
</dbReference>
<dbReference type="CDD" id="cd02201">
    <property type="entry name" value="FtsZ_type1"/>
    <property type="match status" value="1"/>
</dbReference>
<name>A0A3R5UZ95_9BACT</name>
<dbReference type="GO" id="GO:0032153">
    <property type="term" value="C:cell division site"/>
    <property type="evidence" value="ECO:0007669"/>
    <property type="project" value="UniProtKB-UniRule"/>
</dbReference>
<keyword evidence="4 6" id="KW-0131">Cell cycle</keyword>
<evidence type="ECO:0000256" key="3">
    <source>
        <dbReference type="ARBA" id="ARBA00023134"/>
    </source>
</evidence>
<keyword evidence="4 6" id="KW-0717">Septation</keyword>
<dbReference type="FunFam" id="3.40.50.1440:FF:000001">
    <property type="entry name" value="Cell division protein FtsZ"/>
    <property type="match status" value="1"/>
</dbReference>
<dbReference type="SUPFAM" id="SSF52490">
    <property type="entry name" value="Tubulin nucleotide-binding domain-like"/>
    <property type="match status" value="1"/>
</dbReference>
<dbReference type="Gene3D" id="3.40.50.1440">
    <property type="entry name" value="Tubulin/FtsZ, GTPase domain"/>
    <property type="match status" value="1"/>
</dbReference>
<dbReference type="PROSITE" id="PS01134">
    <property type="entry name" value="FTSZ_1"/>
    <property type="match status" value="1"/>
</dbReference>
<dbReference type="PROSITE" id="PS01135">
    <property type="entry name" value="FTSZ_2"/>
    <property type="match status" value="1"/>
</dbReference>
<dbReference type="NCBIfam" id="TIGR00065">
    <property type="entry name" value="ftsZ"/>
    <property type="match status" value="1"/>
</dbReference>
<dbReference type="PANTHER" id="PTHR30314:SF3">
    <property type="entry name" value="MITOCHONDRIAL DIVISION PROTEIN FSZA"/>
    <property type="match status" value="1"/>
</dbReference>
<dbReference type="InterPro" id="IPR024757">
    <property type="entry name" value="FtsZ_C"/>
</dbReference>
<organism evidence="9 10">
    <name type="scientific">Geovibrio thiophilus</name>
    <dbReference type="NCBI Taxonomy" id="139438"/>
    <lineage>
        <taxon>Bacteria</taxon>
        <taxon>Pseudomonadati</taxon>
        <taxon>Deferribacterota</taxon>
        <taxon>Deferribacteres</taxon>
        <taxon>Deferribacterales</taxon>
        <taxon>Geovibrionaceae</taxon>
        <taxon>Geovibrio</taxon>
    </lineage>
</organism>
<dbReference type="GO" id="GO:0043093">
    <property type="term" value="P:FtsZ-dependent cytokinesis"/>
    <property type="evidence" value="ECO:0007669"/>
    <property type="project" value="UniProtKB-UniRule"/>
</dbReference>
<keyword evidence="3 4" id="KW-0342">GTP-binding</keyword>
<dbReference type="InterPro" id="IPR020805">
    <property type="entry name" value="Cell_div_FtsZ_CS"/>
</dbReference>
<comment type="similarity">
    <text evidence="1 4 6">Belongs to the FtsZ family.</text>
</comment>
<dbReference type="Gene3D" id="3.30.1330.20">
    <property type="entry name" value="Tubulin/FtsZ, C-terminal domain"/>
    <property type="match status" value="1"/>
</dbReference>
<dbReference type="PRINTS" id="PR00423">
    <property type="entry name" value="CELLDVISFTSZ"/>
</dbReference>
<dbReference type="KEGG" id="gtl:EP073_11950"/>
<dbReference type="InterPro" id="IPR037103">
    <property type="entry name" value="Tubulin/FtsZ-like_C"/>
</dbReference>
<dbReference type="SMART" id="SM00865">
    <property type="entry name" value="Tubulin_C"/>
    <property type="match status" value="1"/>
</dbReference>
<evidence type="ECO:0000256" key="1">
    <source>
        <dbReference type="ARBA" id="ARBA00009690"/>
    </source>
</evidence>
<dbReference type="GO" id="GO:0005525">
    <property type="term" value="F:GTP binding"/>
    <property type="evidence" value="ECO:0007669"/>
    <property type="project" value="UniProtKB-UniRule"/>
</dbReference>
<feature type="binding site" evidence="4">
    <location>
        <begin position="107"/>
        <end position="109"/>
    </location>
    <ligand>
        <name>GTP</name>
        <dbReference type="ChEBI" id="CHEBI:37565"/>
    </ligand>
</feature>
<feature type="binding site" evidence="4">
    <location>
        <position position="142"/>
    </location>
    <ligand>
        <name>GTP</name>
        <dbReference type="ChEBI" id="CHEBI:37565"/>
    </ligand>
</feature>
<protein>
    <recommendedName>
        <fullName evidence="4 5">Cell division protein FtsZ</fullName>
    </recommendedName>
</protein>
<feature type="domain" description="Tubulin/FtsZ 2-layer sandwich" evidence="8">
    <location>
        <begin position="206"/>
        <end position="324"/>
    </location>
</feature>
<dbReference type="EMBL" id="CP035108">
    <property type="protein sequence ID" value="QAR34090.1"/>
    <property type="molecule type" value="Genomic_DNA"/>
</dbReference>
<dbReference type="OrthoDB" id="9813375at2"/>
<evidence type="ECO:0000313" key="9">
    <source>
        <dbReference type="EMBL" id="QAR34090.1"/>
    </source>
</evidence>
<dbReference type="GO" id="GO:0051258">
    <property type="term" value="P:protein polymerization"/>
    <property type="evidence" value="ECO:0007669"/>
    <property type="project" value="UniProtKB-UniRule"/>
</dbReference>
<comment type="function">
    <text evidence="4 6">Essential cell division protein that forms a contractile ring structure (Z ring) at the future cell division site. The regulation of the ring assembly controls the timing and the location of cell division. One of the functions of the FtsZ ring is to recruit other cell division proteins to the septum to produce a new cell wall between the dividing cells. Binds GTP and shows GTPase activity.</text>
</comment>
<dbReference type="InterPro" id="IPR045061">
    <property type="entry name" value="FtsZ/CetZ"/>
</dbReference>
<dbReference type="Proteomes" id="UP000287502">
    <property type="component" value="Chromosome"/>
</dbReference>
<comment type="subunit">
    <text evidence="4">Homodimer. Polymerizes to form a dynamic ring structure in a strictly GTP-dependent manner. Interacts directly with several other division proteins.</text>
</comment>
<dbReference type="Pfam" id="PF00091">
    <property type="entry name" value="Tubulin"/>
    <property type="match status" value="1"/>
</dbReference>
<keyword evidence="4" id="KW-0963">Cytoplasm</keyword>
<dbReference type="RefSeq" id="WP_128467395.1">
    <property type="nucleotide sequence ID" value="NZ_CP035108.1"/>
</dbReference>
<dbReference type="InterPro" id="IPR008280">
    <property type="entry name" value="Tub_FtsZ_C"/>
</dbReference>
<dbReference type="InterPro" id="IPR003008">
    <property type="entry name" value="Tubulin_FtsZ_GTPase"/>
</dbReference>
<reference evidence="9 10" key="1">
    <citation type="submission" date="2019-01" db="EMBL/GenBank/DDBJ databases">
        <title>Geovibrio thiophilus DSM 11263, complete genome.</title>
        <authorList>
            <person name="Spring S."/>
            <person name="Bunk B."/>
            <person name="Sproer C."/>
        </authorList>
    </citation>
    <scope>NUCLEOTIDE SEQUENCE [LARGE SCALE GENOMIC DNA]</scope>
    <source>
        <strain evidence="9 10">DSM 11263</strain>
    </source>
</reference>
<dbReference type="HAMAP" id="MF_00909">
    <property type="entry name" value="FtsZ"/>
    <property type="match status" value="1"/>
</dbReference>
<gene>
    <name evidence="4 9" type="primary">ftsZ</name>
    <name evidence="9" type="ORF">EP073_11950</name>
</gene>
<keyword evidence="10" id="KW-1185">Reference proteome</keyword>
<dbReference type="InterPro" id="IPR036525">
    <property type="entry name" value="Tubulin/FtsZ_GTPase_sf"/>
</dbReference>
<comment type="subcellular location">
    <subcellularLocation>
        <location evidence="4">Cytoplasm</location>
    </subcellularLocation>
    <text evidence="4">Assembles at midcell at the inner surface of the cytoplasmic membrane.</text>
</comment>
<evidence type="ECO:0000259" key="8">
    <source>
        <dbReference type="SMART" id="SM00865"/>
    </source>
</evidence>
<accession>A0A3R5UZ95</accession>
<dbReference type="PANTHER" id="PTHR30314">
    <property type="entry name" value="CELL DIVISION PROTEIN FTSZ-RELATED"/>
    <property type="match status" value="1"/>
</dbReference>
<evidence type="ECO:0000256" key="6">
    <source>
        <dbReference type="RuleBase" id="RU000631"/>
    </source>
</evidence>
<evidence type="ECO:0000313" key="10">
    <source>
        <dbReference type="Proteomes" id="UP000287502"/>
    </source>
</evidence>
<feature type="binding site" evidence="4">
    <location>
        <position position="186"/>
    </location>
    <ligand>
        <name>GTP</name>
        <dbReference type="ChEBI" id="CHEBI:37565"/>
    </ligand>
</feature>
<dbReference type="GO" id="GO:0003924">
    <property type="term" value="F:GTPase activity"/>
    <property type="evidence" value="ECO:0007669"/>
    <property type="project" value="UniProtKB-UniRule"/>
</dbReference>